<accession>A0ACC2FFT6</accession>
<dbReference type="Proteomes" id="UP001157502">
    <property type="component" value="Chromosome 28"/>
</dbReference>
<proteinExistence type="predicted"/>
<organism evidence="1 2">
    <name type="scientific">Dallia pectoralis</name>
    <name type="common">Alaska blackfish</name>
    <dbReference type="NCBI Taxonomy" id="75939"/>
    <lineage>
        <taxon>Eukaryota</taxon>
        <taxon>Metazoa</taxon>
        <taxon>Chordata</taxon>
        <taxon>Craniata</taxon>
        <taxon>Vertebrata</taxon>
        <taxon>Euteleostomi</taxon>
        <taxon>Actinopterygii</taxon>
        <taxon>Neopterygii</taxon>
        <taxon>Teleostei</taxon>
        <taxon>Protacanthopterygii</taxon>
        <taxon>Esociformes</taxon>
        <taxon>Umbridae</taxon>
        <taxon>Dallia</taxon>
    </lineage>
</organism>
<dbReference type="EMBL" id="CM055755">
    <property type="protein sequence ID" value="KAJ7990246.1"/>
    <property type="molecule type" value="Genomic_DNA"/>
</dbReference>
<evidence type="ECO:0000313" key="2">
    <source>
        <dbReference type="Proteomes" id="UP001157502"/>
    </source>
</evidence>
<comment type="caution">
    <text evidence="1">The sequence shown here is derived from an EMBL/GenBank/DDBJ whole genome shotgun (WGS) entry which is preliminary data.</text>
</comment>
<gene>
    <name evidence="1" type="ORF">DPEC_G00298340</name>
</gene>
<reference evidence="1" key="1">
    <citation type="submission" date="2021-05" db="EMBL/GenBank/DDBJ databases">
        <authorList>
            <person name="Pan Q."/>
            <person name="Jouanno E."/>
            <person name="Zahm M."/>
            <person name="Klopp C."/>
            <person name="Cabau C."/>
            <person name="Louis A."/>
            <person name="Berthelot C."/>
            <person name="Parey E."/>
            <person name="Roest Crollius H."/>
            <person name="Montfort J."/>
            <person name="Robinson-Rechavi M."/>
            <person name="Bouchez O."/>
            <person name="Lampietro C."/>
            <person name="Lopez Roques C."/>
            <person name="Donnadieu C."/>
            <person name="Postlethwait J."/>
            <person name="Bobe J."/>
            <person name="Dillon D."/>
            <person name="Chandos A."/>
            <person name="von Hippel F."/>
            <person name="Guiguen Y."/>
        </authorList>
    </citation>
    <scope>NUCLEOTIDE SEQUENCE</scope>
    <source>
        <strain evidence="1">YG-Jan2019</strain>
    </source>
</reference>
<keyword evidence="2" id="KW-1185">Reference proteome</keyword>
<sequence>MPSSRQGEQTDVLKTTRLSGVDKHSSAIVDDVDMFDNQRVIRRRRRNIVRTFVSSMALIRPTGDIVRRRCLTDWKCREQRTREGGPGMNEDTGHWRGLASNRISVAGFKRSVTPSTGQIRAGENFRSELDSGRSKIDPIHPRVSGARRLTTRSNLSVYDQEPVDSHDAASAGLQATDSRFGLRYAELNPLTEKTRTYSQPEYGMETRAASRRVCPQPSPDAGVQAETEHIDWRAELSPATRHEQAGGIYGRQVGRRRAEKHSCQC</sequence>
<evidence type="ECO:0000313" key="1">
    <source>
        <dbReference type="EMBL" id="KAJ7990246.1"/>
    </source>
</evidence>
<name>A0ACC2FFT6_DALPE</name>
<protein>
    <submittedName>
        <fullName evidence="1">Uncharacterized protein</fullName>
    </submittedName>
</protein>